<reference evidence="1 2" key="1">
    <citation type="submission" date="2021-08" db="EMBL/GenBank/DDBJ databases">
        <title>The highly contiguous genome resource for Trichoderma semiorbis FJ059, a fungal antagonistic to plant pathogens.</title>
        <authorList>
            <person name="Liu T."/>
        </authorList>
    </citation>
    <scope>NUCLEOTIDE SEQUENCE [LARGE SCALE GENOMIC DNA]</scope>
    <source>
        <strain evidence="1 2">FJ059</strain>
    </source>
</reference>
<gene>
    <name evidence="1" type="ORF">TsFJ059_000446</name>
</gene>
<comment type="caution">
    <text evidence="1">The sequence shown here is derived from an EMBL/GenBank/DDBJ whole genome shotgun (WGS) entry which is preliminary data.</text>
</comment>
<keyword evidence="2" id="KW-1185">Reference proteome</keyword>
<accession>A0A9P8HLZ2</accession>
<organism evidence="1 2">
    <name type="scientific">Trichoderma semiorbis</name>
    <dbReference type="NCBI Taxonomy" id="1491008"/>
    <lineage>
        <taxon>Eukaryota</taxon>
        <taxon>Fungi</taxon>
        <taxon>Dikarya</taxon>
        <taxon>Ascomycota</taxon>
        <taxon>Pezizomycotina</taxon>
        <taxon>Sordariomycetes</taxon>
        <taxon>Hypocreomycetidae</taxon>
        <taxon>Hypocreales</taxon>
        <taxon>Hypocreaceae</taxon>
        <taxon>Trichoderma</taxon>
    </lineage>
</organism>
<dbReference type="EMBL" id="JAIMJC010000001">
    <property type="protein sequence ID" value="KAH0531640.1"/>
    <property type="molecule type" value="Genomic_DNA"/>
</dbReference>
<name>A0A9P8HLZ2_9HYPO</name>
<sequence length="249" mass="28184">MYSKLFVYFEYTCRLIRYLRCCYKRPTTEPVIANRLSICLLIYPRIRYPKSSNPPVTAADSRHAAKLGHGIWHAGILSLGQAHGSCRLIRPWGSWHIAMFMLSRSLVPASWYRFNHACPPLTARSIIGPWLIHATPVHLRFLPAVIYNLCRNLDHIDTPDAQVASLPNSPGPYHTFSHPARKTTTPTFYLSQYVSKHELSGSAFQWAERVTPEQPACLSRAPCLIQSAIGVFEPVLFLVLISPDWQLCG</sequence>
<proteinExistence type="predicted"/>
<evidence type="ECO:0000313" key="2">
    <source>
        <dbReference type="Proteomes" id="UP000826573"/>
    </source>
</evidence>
<dbReference type="AlphaFoldDB" id="A0A9P8HLZ2"/>
<dbReference type="Proteomes" id="UP000826573">
    <property type="component" value="Unassembled WGS sequence"/>
</dbReference>
<evidence type="ECO:0000313" key="1">
    <source>
        <dbReference type="EMBL" id="KAH0531640.1"/>
    </source>
</evidence>
<protein>
    <submittedName>
        <fullName evidence="1">Uncharacterized protein</fullName>
    </submittedName>
</protein>